<evidence type="ECO:0000313" key="1">
    <source>
        <dbReference type="EMBL" id="KAF9967143.1"/>
    </source>
</evidence>
<organism evidence="1 2">
    <name type="scientific">Modicella reniformis</name>
    <dbReference type="NCBI Taxonomy" id="1440133"/>
    <lineage>
        <taxon>Eukaryota</taxon>
        <taxon>Fungi</taxon>
        <taxon>Fungi incertae sedis</taxon>
        <taxon>Mucoromycota</taxon>
        <taxon>Mortierellomycotina</taxon>
        <taxon>Mortierellomycetes</taxon>
        <taxon>Mortierellales</taxon>
        <taxon>Mortierellaceae</taxon>
        <taxon>Modicella</taxon>
    </lineage>
</organism>
<keyword evidence="2" id="KW-1185">Reference proteome</keyword>
<dbReference type="AlphaFoldDB" id="A0A9P6JES9"/>
<feature type="non-terminal residue" evidence="1">
    <location>
        <position position="71"/>
    </location>
</feature>
<dbReference type="OrthoDB" id="18190at2759"/>
<name>A0A9P6JES9_9FUNG</name>
<accession>A0A9P6JES9</accession>
<gene>
    <name evidence="1" type="ORF">BGZ65_000130</name>
</gene>
<dbReference type="Proteomes" id="UP000749646">
    <property type="component" value="Unassembled WGS sequence"/>
</dbReference>
<protein>
    <submittedName>
        <fullName evidence="1">Uncharacterized protein</fullName>
    </submittedName>
</protein>
<reference evidence="1" key="1">
    <citation type="journal article" date="2020" name="Fungal Divers.">
        <title>Resolving the Mortierellaceae phylogeny through synthesis of multi-gene phylogenetics and phylogenomics.</title>
        <authorList>
            <person name="Vandepol N."/>
            <person name="Liber J."/>
            <person name="Desiro A."/>
            <person name="Na H."/>
            <person name="Kennedy M."/>
            <person name="Barry K."/>
            <person name="Grigoriev I.V."/>
            <person name="Miller A.N."/>
            <person name="O'Donnell K."/>
            <person name="Stajich J.E."/>
            <person name="Bonito G."/>
        </authorList>
    </citation>
    <scope>NUCLEOTIDE SEQUENCE</scope>
    <source>
        <strain evidence="1">MES-2147</strain>
    </source>
</reference>
<comment type="caution">
    <text evidence="1">The sequence shown here is derived from an EMBL/GenBank/DDBJ whole genome shotgun (WGS) entry which is preliminary data.</text>
</comment>
<sequence length="71" mass="7974">VVTMATADGMTSFLASVESNVKRFPEDQLSIYQCIRAVARRHGAFVESIVPEILNLNKMYLPIEENVESML</sequence>
<proteinExistence type="predicted"/>
<dbReference type="EMBL" id="JAAAHW010005667">
    <property type="protein sequence ID" value="KAF9967143.1"/>
    <property type="molecule type" value="Genomic_DNA"/>
</dbReference>
<evidence type="ECO:0000313" key="2">
    <source>
        <dbReference type="Proteomes" id="UP000749646"/>
    </source>
</evidence>
<feature type="non-terminal residue" evidence="1">
    <location>
        <position position="1"/>
    </location>
</feature>